<dbReference type="InterPro" id="IPR003115">
    <property type="entry name" value="ParB_N"/>
</dbReference>
<dbReference type="InterPro" id="IPR041468">
    <property type="entry name" value="HTH_ParB/Spo0J"/>
</dbReference>
<protein>
    <submittedName>
        <fullName evidence="5">Chromosome (Plasmid) partitioning protein ParB</fullName>
    </submittedName>
</protein>
<sequence>MSKTTGLGKGLNAIFDIENVSNAARKTMKAGGGGTEIELEKIVVNQEQPRKIFDNESLDELCRSIERLGVIQPITVKEIEPDKYFIISGERRFRASIQAGLKTIPAYIRTVKDDGQLLEMALVENIQREELSPMEIAVTMQRLVEECALTQEQLADRVGKKRSTVANYLRLLKSPIEVQLALNENVISMGHARALLSLTEVEEQLKLLKTTIEKALSVRQIEDVIQKMHEDKPTKTVEKVELPPLFTELTEKLKVVAGEKVTIKRNARGRGKIIINFNSDSDIERIINNLK</sequence>
<evidence type="ECO:0000259" key="4">
    <source>
        <dbReference type="PROSITE" id="PS50943"/>
    </source>
</evidence>
<dbReference type="Proteomes" id="UP000027616">
    <property type="component" value="Chromosome I"/>
</dbReference>
<dbReference type="PANTHER" id="PTHR33375">
    <property type="entry name" value="CHROMOSOME-PARTITIONING PROTEIN PARB-RELATED"/>
    <property type="match status" value="1"/>
</dbReference>
<dbReference type="PANTHER" id="PTHR33375:SF1">
    <property type="entry name" value="CHROMOSOME-PARTITIONING PROTEIN PARB-RELATED"/>
    <property type="match status" value="1"/>
</dbReference>
<dbReference type="GO" id="GO:0003677">
    <property type="term" value="F:DNA binding"/>
    <property type="evidence" value="ECO:0007669"/>
    <property type="project" value="UniProtKB-KW"/>
</dbReference>
<dbReference type="FunFam" id="3.90.1530.30:FF:000001">
    <property type="entry name" value="Chromosome partitioning protein ParB"/>
    <property type="match status" value="1"/>
</dbReference>
<evidence type="ECO:0000313" key="6">
    <source>
        <dbReference type="Proteomes" id="UP000027616"/>
    </source>
</evidence>
<accession>A0A060R5Y8</accession>
<dbReference type="NCBIfam" id="TIGR00180">
    <property type="entry name" value="parB_part"/>
    <property type="match status" value="1"/>
</dbReference>
<dbReference type="Pfam" id="PF17762">
    <property type="entry name" value="HTH_ParB"/>
    <property type="match status" value="1"/>
</dbReference>
<gene>
    <name evidence="5" type="ORF">BN938_0225</name>
</gene>
<dbReference type="OrthoDB" id="9802051at2"/>
<dbReference type="PROSITE" id="PS50943">
    <property type="entry name" value="HTH_CROC1"/>
    <property type="match status" value="1"/>
</dbReference>
<dbReference type="Pfam" id="PF23552">
    <property type="entry name" value="ParB_C"/>
    <property type="match status" value="1"/>
</dbReference>
<dbReference type="EMBL" id="HG934468">
    <property type="protein sequence ID" value="CDN30331.1"/>
    <property type="molecule type" value="Genomic_DNA"/>
</dbReference>
<dbReference type="InterPro" id="IPR057240">
    <property type="entry name" value="ParB_dimer_C"/>
</dbReference>
<dbReference type="InterPro" id="IPR036086">
    <property type="entry name" value="ParB/Sulfiredoxin_sf"/>
</dbReference>
<dbReference type="Pfam" id="PF02195">
    <property type="entry name" value="ParB_N"/>
    <property type="match status" value="1"/>
</dbReference>
<dbReference type="Gene3D" id="3.90.1530.30">
    <property type="match status" value="1"/>
</dbReference>
<name>A0A060R5Y8_9BACT</name>
<comment type="similarity">
    <text evidence="1">Belongs to the ParB family.</text>
</comment>
<keyword evidence="6" id="KW-1185">Reference proteome</keyword>
<dbReference type="Gene3D" id="1.10.10.2830">
    <property type="match status" value="1"/>
</dbReference>
<reference evidence="5 6" key="1">
    <citation type="journal article" date="2015" name="Genome Announc.">
        <title>Complete Genome Sequence of the Novel Leech Symbiont Mucinivorans hirudinis M3T.</title>
        <authorList>
            <person name="Nelson M.C."/>
            <person name="Bomar L."/>
            <person name="Graf J."/>
        </authorList>
    </citation>
    <scope>NUCLEOTIDE SEQUENCE [LARGE SCALE GENOMIC DNA]</scope>
    <source>
        <strain evidence="6">M3</strain>
    </source>
</reference>
<dbReference type="AlphaFoldDB" id="A0A060R5Y8"/>
<feature type="domain" description="HTH cro/C1-type" evidence="4">
    <location>
        <begin position="140"/>
        <end position="175"/>
    </location>
</feature>
<evidence type="ECO:0000313" key="5">
    <source>
        <dbReference type="EMBL" id="CDN30331.1"/>
    </source>
</evidence>
<dbReference type="InterPro" id="IPR001387">
    <property type="entry name" value="Cro/C1-type_HTH"/>
</dbReference>
<dbReference type="HOGENOM" id="CLU_023853_0_0_10"/>
<organism evidence="5 6">
    <name type="scientific">Mucinivorans hirudinis</name>
    <dbReference type="NCBI Taxonomy" id="1433126"/>
    <lineage>
        <taxon>Bacteria</taxon>
        <taxon>Pseudomonadati</taxon>
        <taxon>Bacteroidota</taxon>
        <taxon>Bacteroidia</taxon>
        <taxon>Bacteroidales</taxon>
        <taxon>Rikenellaceae</taxon>
        <taxon>Mucinivorans</taxon>
    </lineage>
</organism>
<dbReference type="CDD" id="cd16393">
    <property type="entry name" value="SPO0J_N"/>
    <property type="match status" value="1"/>
</dbReference>
<dbReference type="InterPro" id="IPR004437">
    <property type="entry name" value="ParB/RepB/Spo0J"/>
</dbReference>
<dbReference type="GO" id="GO:0007059">
    <property type="term" value="P:chromosome segregation"/>
    <property type="evidence" value="ECO:0007669"/>
    <property type="project" value="UniProtKB-KW"/>
</dbReference>
<dbReference type="SUPFAM" id="SSF110849">
    <property type="entry name" value="ParB/Sulfiredoxin"/>
    <property type="match status" value="1"/>
</dbReference>
<dbReference type="KEGG" id="rbc:BN938_0225"/>
<keyword evidence="2" id="KW-0159">Chromosome partition</keyword>
<dbReference type="STRING" id="1433126.BN938_0225"/>
<dbReference type="FunFam" id="1.10.10.2830:FF:000001">
    <property type="entry name" value="Chromosome partitioning protein ParB"/>
    <property type="match status" value="1"/>
</dbReference>
<proteinExistence type="inferred from homology"/>
<dbReference type="eggNOG" id="COG1475">
    <property type="taxonomic scope" value="Bacteria"/>
</dbReference>
<dbReference type="PATRIC" id="fig|1433126.3.peg.223"/>
<dbReference type="GO" id="GO:0005694">
    <property type="term" value="C:chromosome"/>
    <property type="evidence" value="ECO:0007669"/>
    <property type="project" value="TreeGrafter"/>
</dbReference>
<keyword evidence="3" id="KW-0238">DNA-binding</keyword>
<dbReference type="SMART" id="SM00470">
    <property type="entry name" value="ParB"/>
    <property type="match status" value="1"/>
</dbReference>
<dbReference type="GO" id="GO:0045881">
    <property type="term" value="P:positive regulation of sporulation resulting in formation of a cellular spore"/>
    <property type="evidence" value="ECO:0007669"/>
    <property type="project" value="TreeGrafter"/>
</dbReference>
<evidence type="ECO:0000256" key="3">
    <source>
        <dbReference type="ARBA" id="ARBA00023125"/>
    </source>
</evidence>
<dbReference type="InterPro" id="IPR050336">
    <property type="entry name" value="Chromosome_partition/occlusion"/>
</dbReference>
<evidence type="ECO:0000256" key="2">
    <source>
        <dbReference type="ARBA" id="ARBA00022829"/>
    </source>
</evidence>
<evidence type="ECO:0000256" key="1">
    <source>
        <dbReference type="ARBA" id="ARBA00006295"/>
    </source>
</evidence>